<accession>A0A7W7YL73</accession>
<sequence length="158" mass="17438">MSSDQRLQAECARAVEAEVKMREELRKMEALFPVATRQTVAIRHAMIEMLSFVNAVKASLASSKMVGSVAQDPTPDRVEDTPLFAGQATPLPAEFAPAEKWKEIWTGSRIAAVPVKKITAQEERRMLASLRRAGDHSLDAQEPDHDRHVAVEPEGGNH</sequence>
<dbReference type="EMBL" id="JACHIF010000004">
    <property type="protein sequence ID" value="MBB5038245.1"/>
    <property type="molecule type" value="Genomic_DNA"/>
</dbReference>
<reference evidence="2 3" key="1">
    <citation type="submission" date="2020-08" db="EMBL/GenBank/DDBJ databases">
        <title>Genomic Encyclopedia of Type Strains, Phase IV (KMG-IV): sequencing the most valuable type-strain genomes for metagenomic binning, comparative biology and taxonomic classification.</title>
        <authorList>
            <person name="Goeker M."/>
        </authorList>
    </citation>
    <scope>NUCLEOTIDE SEQUENCE [LARGE SCALE GENOMIC DNA]</scope>
    <source>
        <strain evidence="2 3">DSM 12251</strain>
    </source>
</reference>
<proteinExistence type="predicted"/>
<name>A0A7W7YL73_9BACT</name>
<dbReference type="Proteomes" id="UP000534294">
    <property type="component" value="Unassembled WGS sequence"/>
</dbReference>
<protein>
    <submittedName>
        <fullName evidence="2">Uncharacterized protein</fullName>
    </submittedName>
</protein>
<organism evidence="2 3">
    <name type="scientific">Prosthecobacter dejongeii</name>
    <dbReference type="NCBI Taxonomy" id="48465"/>
    <lineage>
        <taxon>Bacteria</taxon>
        <taxon>Pseudomonadati</taxon>
        <taxon>Verrucomicrobiota</taxon>
        <taxon>Verrucomicrobiia</taxon>
        <taxon>Verrucomicrobiales</taxon>
        <taxon>Verrucomicrobiaceae</taxon>
        <taxon>Prosthecobacter</taxon>
    </lineage>
</organism>
<dbReference type="RefSeq" id="WP_184208864.1">
    <property type="nucleotide sequence ID" value="NZ_JACHIF010000004.1"/>
</dbReference>
<feature type="region of interest" description="Disordered" evidence="1">
    <location>
        <begin position="130"/>
        <end position="158"/>
    </location>
</feature>
<gene>
    <name evidence="2" type="ORF">HNQ64_002503</name>
</gene>
<dbReference type="AlphaFoldDB" id="A0A7W7YL73"/>
<evidence type="ECO:0000256" key="1">
    <source>
        <dbReference type="SAM" id="MobiDB-lite"/>
    </source>
</evidence>
<comment type="caution">
    <text evidence="2">The sequence shown here is derived from an EMBL/GenBank/DDBJ whole genome shotgun (WGS) entry which is preliminary data.</text>
</comment>
<evidence type="ECO:0000313" key="2">
    <source>
        <dbReference type="EMBL" id="MBB5038245.1"/>
    </source>
</evidence>
<keyword evidence="3" id="KW-1185">Reference proteome</keyword>
<evidence type="ECO:0000313" key="3">
    <source>
        <dbReference type="Proteomes" id="UP000534294"/>
    </source>
</evidence>